<evidence type="ECO:0000313" key="2">
    <source>
        <dbReference type="Proteomes" id="UP001146120"/>
    </source>
</evidence>
<dbReference type="Proteomes" id="UP001146120">
    <property type="component" value="Unassembled WGS sequence"/>
</dbReference>
<reference evidence="1" key="1">
    <citation type="submission" date="2022-11" db="EMBL/GenBank/DDBJ databases">
        <authorList>
            <person name="Morgan W.R."/>
            <person name="Tartar A."/>
        </authorList>
    </citation>
    <scope>NUCLEOTIDE SEQUENCE</scope>
    <source>
        <strain evidence="1">ARSEF 373</strain>
    </source>
</reference>
<evidence type="ECO:0000313" key="1">
    <source>
        <dbReference type="EMBL" id="DBA02114.1"/>
    </source>
</evidence>
<name>A0AAV2Z9R9_9STRA</name>
<protein>
    <submittedName>
        <fullName evidence="1">Uncharacterized protein</fullName>
    </submittedName>
</protein>
<accession>A0AAV2Z9R9</accession>
<comment type="caution">
    <text evidence="1">The sequence shown here is derived from an EMBL/GenBank/DDBJ whole genome shotgun (WGS) entry which is preliminary data.</text>
</comment>
<gene>
    <name evidence="1" type="ORF">N0F65_011181</name>
</gene>
<reference evidence="1" key="2">
    <citation type="journal article" date="2023" name="Microbiol Resour">
        <title>Decontamination and Annotation of the Draft Genome Sequence of the Oomycete Lagenidium giganteum ARSEF 373.</title>
        <authorList>
            <person name="Morgan W.R."/>
            <person name="Tartar A."/>
        </authorList>
    </citation>
    <scope>NUCLEOTIDE SEQUENCE</scope>
    <source>
        <strain evidence="1">ARSEF 373</strain>
    </source>
</reference>
<dbReference type="AlphaFoldDB" id="A0AAV2Z9R9"/>
<organism evidence="1 2">
    <name type="scientific">Lagenidium giganteum</name>
    <dbReference type="NCBI Taxonomy" id="4803"/>
    <lineage>
        <taxon>Eukaryota</taxon>
        <taxon>Sar</taxon>
        <taxon>Stramenopiles</taxon>
        <taxon>Oomycota</taxon>
        <taxon>Peronosporomycetes</taxon>
        <taxon>Pythiales</taxon>
        <taxon>Pythiaceae</taxon>
    </lineage>
</organism>
<dbReference type="EMBL" id="DAKRPA010000036">
    <property type="protein sequence ID" value="DBA02114.1"/>
    <property type="molecule type" value="Genomic_DNA"/>
</dbReference>
<sequence>MARMVLTPPPVFFGDDMRLCDPPAKAAQEEYCMPVGGRMDRRYCDAPERMELLVPQTPTQICWASVLHLVLLEVYNELQRAEARPLLMHGTLFGAKSQGSLLPSAKATPINDLQWFIEKSKVGHLVPNKKMVPFSNVTINGFEFTTVADPADFLLHNYGNDYVVQHTRTPMETK</sequence>
<keyword evidence="2" id="KW-1185">Reference proteome</keyword>
<proteinExistence type="predicted"/>